<feature type="region of interest" description="Disordered" evidence="1">
    <location>
        <begin position="119"/>
        <end position="153"/>
    </location>
</feature>
<evidence type="ECO:0000256" key="1">
    <source>
        <dbReference type="SAM" id="MobiDB-lite"/>
    </source>
</evidence>
<protein>
    <recommendedName>
        <fullName evidence="4">MRPL25 domain-containing protein</fullName>
    </recommendedName>
</protein>
<name>A0AAX4KC81_9TREE</name>
<feature type="compositionally biased region" description="Polar residues" evidence="1">
    <location>
        <begin position="143"/>
        <end position="153"/>
    </location>
</feature>
<evidence type="ECO:0008006" key="4">
    <source>
        <dbReference type="Google" id="ProtNLM"/>
    </source>
</evidence>
<reference evidence="2 3" key="1">
    <citation type="submission" date="2024-01" db="EMBL/GenBank/DDBJ databases">
        <title>Comparative genomics of Cryptococcus and Kwoniella reveals pathogenesis evolution and contrasting modes of karyotype evolution via chromosome fusion or intercentromeric recombination.</title>
        <authorList>
            <person name="Coelho M.A."/>
            <person name="David-Palma M."/>
            <person name="Shea T."/>
            <person name="Bowers K."/>
            <person name="McGinley-Smith S."/>
            <person name="Mohammad A.W."/>
            <person name="Gnirke A."/>
            <person name="Yurkov A.M."/>
            <person name="Nowrousian M."/>
            <person name="Sun S."/>
            <person name="Cuomo C.A."/>
            <person name="Heitman J."/>
        </authorList>
    </citation>
    <scope>NUCLEOTIDE SEQUENCE [LARGE SCALE GENOMIC DNA]</scope>
    <source>
        <strain evidence="2 3">PYCC6329</strain>
    </source>
</reference>
<feature type="compositionally biased region" description="Low complexity" evidence="1">
    <location>
        <begin position="119"/>
        <end position="136"/>
    </location>
</feature>
<dbReference type="GeneID" id="91100208"/>
<keyword evidence="3" id="KW-1185">Reference proteome</keyword>
<feature type="compositionally biased region" description="Low complexity" evidence="1">
    <location>
        <begin position="58"/>
        <end position="68"/>
    </location>
</feature>
<evidence type="ECO:0000313" key="2">
    <source>
        <dbReference type="EMBL" id="WWD03352.1"/>
    </source>
</evidence>
<dbReference type="AlphaFoldDB" id="A0AAX4KC81"/>
<feature type="region of interest" description="Disordered" evidence="1">
    <location>
        <begin position="47"/>
        <end position="81"/>
    </location>
</feature>
<dbReference type="EMBL" id="CP144089">
    <property type="protein sequence ID" value="WWD03352.1"/>
    <property type="molecule type" value="Genomic_DNA"/>
</dbReference>
<organism evidence="2 3">
    <name type="scientific">Kwoniella europaea PYCC6329</name>
    <dbReference type="NCBI Taxonomy" id="1423913"/>
    <lineage>
        <taxon>Eukaryota</taxon>
        <taxon>Fungi</taxon>
        <taxon>Dikarya</taxon>
        <taxon>Basidiomycota</taxon>
        <taxon>Agaricomycotina</taxon>
        <taxon>Tremellomycetes</taxon>
        <taxon>Tremellales</taxon>
        <taxon>Cryptococcaceae</taxon>
        <taxon>Kwoniella</taxon>
    </lineage>
</organism>
<gene>
    <name evidence="2" type="ORF">V865_001404</name>
</gene>
<sequence length="261" mass="28957">MSLTRAPSQLPSAFQLVRQILSESTAAQGLTTKELVKEALKIYQSETPNHDATGLQASSSTVAESSSKGKGKGKGNNVLSAGKKEKGVNVIPEGHPFVSTSYLKSQILARLSSQSLLIKTPSHPSSPSSGSSGKPTFVWRLNNPKQSNLSTPSWDYPSHWNSLISGEKTPGQTYHEFKQNQLERREEEKQRALDGGKVLRTERQIWEWDGRKDGLTTNMERLHLNKRRRDKRPLKERRNLLAYEGLNGGIEGEGGLEKQVL</sequence>
<proteinExistence type="predicted"/>
<accession>A0AAX4KC81</accession>
<dbReference type="Proteomes" id="UP001358614">
    <property type="component" value="Chromosome 1"/>
</dbReference>
<dbReference type="RefSeq" id="XP_066081319.1">
    <property type="nucleotide sequence ID" value="XM_066225222.1"/>
</dbReference>
<evidence type="ECO:0000313" key="3">
    <source>
        <dbReference type="Proteomes" id="UP001358614"/>
    </source>
</evidence>
<dbReference type="KEGG" id="ker:91100208"/>